<dbReference type="InterPro" id="IPR036249">
    <property type="entry name" value="Thioredoxin-like_sf"/>
</dbReference>
<dbReference type="PANTHER" id="PTHR19991:SF3">
    <property type="entry name" value="LETHAL (2) 01289, ISOFORM F"/>
    <property type="match status" value="1"/>
</dbReference>
<dbReference type="EMBL" id="CAJPIZ010046814">
    <property type="protein sequence ID" value="CAG2122368.1"/>
    <property type="molecule type" value="Genomic_DNA"/>
</dbReference>
<evidence type="ECO:0000313" key="1">
    <source>
        <dbReference type="EMBL" id="CAD7649282.1"/>
    </source>
</evidence>
<dbReference type="Proteomes" id="UP000759131">
    <property type="component" value="Unassembled WGS sequence"/>
</dbReference>
<dbReference type="Gene3D" id="3.40.50.11390">
    <property type="match status" value="1"/>
</dbReference>
<organism evidence="1">
    <name type="scientific">Medioppia subpectinata</name>
    <dbReference type="NCBI Taxonomy" id="1979941"/>
    <lineage>
        <taxon>Eukaryota</taxon>
        <taxon>Metazoa</taxon>
        <taxon>Ecdysozoa</taxon>
        <taxon>Arthropoda</taxon>
        <taxon>Chelicerata</taxon>
        <taxon>Arachnida</taxon>
        <taxon>Acari</taxon>
        <taxon>Acariformes</taxon>
        <taxon>Sarcoptiformes</taxon>
        <taxon>Oribatida</taxon>
        <taxon>Brachypylina</taxon>
        <taxon>Oppioidea</taxon>
        <taxon>Oppiidae</taxon>
        <taxon>Medioppia</taxon>
    </lineage>
</organism>
<dbReference type="OrthoDB" id="72053at2759"/>
<proteinExistence type="predicted"/>
<feature type="non-terminal residue" evidence="1">
    <location>
        <position position="136"/>
    </location>
</feature>
<name>A0A7R9LWP6_9ACAR</name>
<feature type="non-terminal residue" evidence="1">
    <location>
        <position position="1"/>
    </location>
</feature>
<evidence type="ECO:0008006" key="3">
    <source>
        <dbReference type="Google" id="ProtNLM"/>
    </source>
</evidence>
<evidence type="ECO:0000313" key="2">
    <source>
        <dbReference type="Proteomes" id="UP000759131"/>
    </source>
</evidence>
<gene>
    <name evidence="1" type="ORF">OSB1V03_LOCUS22314</name>
</gene>
<keyword evidence="2" id="KW-1185">Reference proteome</keyword>
<dbReference type="PANTHER" id="PTHR19991">
    <property type="entry name" value="L 2 01289"/>
    <property type="match status" value="1"/>
</dbReference>
<dbReference type="AlphaFoldDB" id="A0A7R9LWP6"/>
<accession>A0A7R9LWP6</accession>
<dbReference type="SUPFAM" id="SSF52833">
    <property type="entry name" value="Thioredoxin-like"/>
    <property type="match status" value="1"/>
</dbReference>
<dbReference type="EMBL" id="OC901389">
    <property type="protein sequence ID" value="CAD7649282.1"/>
    <property type="molecule type" value="Genomic_DNA"/>
</dbReference>
<protein>
    <recommendedName>
        <fullName evidence="3">Thioredoxin domain-containing protein</fullName>
    </recommendedName>
</protein>
<sequence>NIDDECDQHDIAFVKIDDVEVSKRFGIDYHELPTLVYFENKIPNFYQGDLMVEEEVLKWLIHQKSADEIEDVSDVVLDNMIDSSSFLAVLFYDRDDPKSQEVLKELENIDDECDEKGILFVKIDDDSVAKGYGIDD</sequence>
<reference evidence="1" key="1">
    <citation type="submission" date="2020-11" db="EMBL/GenBank/DDBJ databases">
        <authorList>
            <person name="Tran Van P."/>
        </authorList>
    </citation>
    <scope>NUCLEOTIDE SEQUENCE</scope>
</reference>